<dbReference type="EMBL" id="JANJYJ010000010">
    <property type="protein sequence ID" value="KAK3183484.1"/>
    <property type="molecule type" value="Genomic_DNA"/>
</dbReference>
<sequence>MKFHFVQSICIFHLIHIIIDLHCFCLFIYITLHRILSVLTKMIFIQLHSIIELSRNEIFTMLITDRKKTGDRCKGRDEDIIIKGERKVVGVLRDRNENLKISWKIDK</sequence>
<keyword evidence="3" id="KW-1185">Reference proteome</keyword>
<feature type="transmembrane region" description="Helical" evidence="1">
    <location>
        <begin position="6"/>
        <end position="32"/>
    </location>
</feature>
<evidence type="ECO:0000313" key="2">
    <source>
        <dbReference type="EMBL" id="KAK3183484.1"/>
    </source>
</evidence>
<proteinExistence type="predicted"/>
<keyword evidence="1" id="KW-0472">Membrane</keyword>
<evidence type="ECO:0000313" key="3">
    <source>
        <dbReference type="Proteomes" id="UP001281410"/>
    </source>
</evidence>
<organism evidence="2 3">
    <name type="scientific">Dipteronia sinensis</name>
    <dbReference type="NCBI Taxonomy" id="43782"/>
    <lineage>
        <taxon>Eukaryota</taxon>
        <taxon>Viridiplantae</taxon>
        <taxon>Streptophyta</taxon>
        <taxon>Embryophyta</taxon>
        <taxon>Tracheophyta</taxon>
        <taxon>Spermatophyta</taxon>
        <taxon>Magnoliopsida</taxon>
        <taxon>eudicotyledons</taxon>
        <taxon>Gunneridae</taxon>
        <taxon>Pentapetalae</taxon>
        <taxon>rosids</taxon>
        <taxon>malvids</taxon>
        <taxon>Sapindales</taxon>
        <taxon>Sapindaceae</taxon>
        <taxon>Hippocastanoideae</taxon>
        <taxon>Acereae</taxon>
        <taxon>Dipteronia</taxon>
    </lineage>
</organism>
<name>A0AAE0DRP0_9ROSI</name>
<keyword evidence="1" id="KW-1133">Transmembrane helix</keyword>
<reference evidence="2" key="1">
    <citation type="journal article" date="2023" name="Plant J.">
        <title>Genome sequences and population genomics provide insights into the demographic history, inbreeding, and mutation load of two 'living fossil' tree species of Dipteronia.</title>
        <authorList>
            <person name="Feng Y."/>
            <person name="Comes H.P."/>
            <person name="Chen J."/>
            <person name="Zhu S."/>
            <person name="Lu R."/>
            <person name="Zhang X."/>
            <person name="Li P."/>
            <person name="Qiu J."/>
            <person name="Olsen K.M."/>
            <person name="Qiu Y."/>
        </authorList>
    </citation>
    <scope>NUCLEOTIDE SEQUENCE</scope>
    <source>
        <strain evidence="2">NBL</strain>
    </source>
</reference>
<gene>
    <name evidence="2" type="ORF">Dsin_030770</name>
</gene>
<comment type="caution">
    <text evidence="2">The sequence shown here is derived from an EMBL/GenBank/DDBJ whole genome shotgun (WGS) entry which is preliminary data.</text>
</comment>
<evidence type="ECO:0000256" key="1">
    <source>
        <dbReference type="SAM" id="Phobius"/>
    </source>
</evidence>
<protein>
    <submittedName>
        <fullName evidence="2">Uncharacterized protein</fullName>
    </submittedName>
</protein>
<keyword evidence="1" id="KW-0812">Transmembrane</keyword>
<dbReference type="Proteomes" id="UP001281410">
    <property type="component" value="Unassembled WGS sequence"/>
</dbReference>
<dbReference type="AlphaFoldDB" id="A0AAE0DRP0"/>
<accession>A0AAE0DRP0</accession>